<proteinExistence type="predicted"/>
<dbReference type="InterPro" id="IPR013087">
    <property type="entry name" value="Znf_C2H2_type"/>
</dbReference>
<name>A0A6S6U1B5_9GAMM</name>
<feature type="domain" description="C2H2-type" evidence="1">
    <location>
        <begin position="15"/>
        <end position="36"/>
    </location>
</feature>
<dbReference type="AlphaFoldDB" id="A0A6S6U1B5"/>
<protein>
    <recommendedName>
        <fullName evidence="1">C2H2-type domain-containing protein</fullName>
    </recommendedName>
</protein>
<dbReference type="PANTHER" id="PTHR37827:SF1">
    <property type="entry name" value="HNH DOMAIN-CONTAINING PROTEIN"/>
    <property type="match status" value="1"/>
</dbReference>
<evidence type="ECO:0000313" key="2">
    <source>
        <dbReference type="EMBL" id="CAA6822990.1"/>
    </source>
</evidence>
<organism evidence="2">
    <name type="scientific">uncultured Thiotrichaceae bacterium</name>
    <dbReference type="NCBI Taxonomy" id="298394"/>
    <lineage>
        <taxon>Bacteria</taxon>
        <taxon>Pseudomonadati</taxon>
        <taxon>Pseudomonadota</taxon>
        <taxon>Gammaproteobacteria</taxon>
        <taxon>Thiotrichales</taxon>
        <taxon>Thiotrichaceae</taxon>
        <taxon>environmental samples</taxon>
    </lineage>
</organism>
<sequence>MNENNKRKFGECLFCKRECRLTFHHLIPRKVHRRAHFKKHFSKEALNQGIAICRQCHNGVHKQYDEMQLAKIFNTVEALIGDESLQRHFEWVAKQKVKAFTKS</sequence>
<evidence type="ECO:0000259" key="1">
    <source>
        <dbReference type="PROSITE" id="PS00028"/>
    </source>
</evidence>
<gene>
    <name evidence="2" type="ORF">HELGO_WM6586</name>
</gene>
<reference evidence="2" key="1">
    <citation type="submission" date="2020-01" db="EMBL/GenBank/DDBJ databases">
        <authorList>
            <person name="Meier V. D."/>
            <person name="Meier V D."/>
        </authorList>
    </citation>
    <scope>NUCLEOTIDE SEQUENCE</scope>
    <source>
        <strain evidence="2">HLG_WM_MAG_07</strain>
    </source>
</reference>
<dbReference type="EMBL" id="CACVAY010000112">
    <property type="protein sequence ID" value="CAA6822990.1"/>
    <property type="molecule type" value="Genomic_DNA"/>
</dbReference>
<dbReference type="PANTHER" id="PTHR37827">
    <property type="entry name" value="TUDOR DOMAIN-CONTAINING PROTEIN"/>
    <property type="match status" value="1"/>
</dbReference>
<accession>A0A6S6U1B5</accession>
<dbReference type="PROSITE" id="PS00028">
    <property type="entry name" value="ZINC_FINGER_C2H2_1"/>
    <property type="match status" value="1"/>
</dbReference>